<evidence type="ECO:0000256" key="1">
    <source>
        <dbReference type="SAM" id="MobiDB-lite"/>
    </source>
</evidence>
<dbReference type="Proteomes" id="UP001362999">
    <property type="component" value="Unassembled WGS sequence"/>
</dbReference>
<keyword evidence="3" id="KW-1185">Reference proteome</keyword>
<dbReference type="EMBL" id="JAWWNJ010000188">
    <property type="protein sequence ID" value="KAK6974080.1"/>
    <property type="molecule type" value="Genomic_DNA"/>
</dbReference>
<reference evidence="2 3" key="1">
    <citation type="journal article" date="2024" name="J Genomics">
        <title>Draft genome sequencing and assembly of Favolaschia claudopus CIRM-BRFM 2984 isolated from oak limbs.</title>
        <authorList>
            <person name="Navarro D."/>
            <person name="Drula E."/>
            <person name="Chaduli D."/>
            <person name="Cazenave R."/>
            <person name="Ahrendt S."/>
            <person name="Wang J."/>
            <person name="Lipzen A."/>
            <person name="Daum C."/>
            <person name="Barry K."/>
            <person name="Grigoriev I.V."/>
            <person name="Favel A."/>
            <person name="Rosso M.N."/>
            <person name="Martin F."/>
        </authorList>
    </citation>
    <scope>NUCLEOTIDE SEQUENCE [LARGE SCALE GENOMIC DNA]</scope>
    <source>
        <strain evidence="2 3">CIRM-BRFM 2984</strain>
    </source>
</reference>
<proteinExistence type="predicted"/>
<name>A0AAV9Z7M0_9AGAR</name>
<comment type="caution">
    <text evidence="2">The sequence shown here is derived from an EMBL/GenBank/DDBJ whole genome shotgun (WGS) entry which is preliminary data.</text>
</comment>
<evidence type="ECO:0000313" key="3">
    <source>
        <dbReference type="Proteomes" id="UP001362999"/>
    </source>
</evidence>
<dbReference type="AlphaFoldDB" id="A0AAV9Z7M0"/>
<accession>A0AAV9Z7M0</accession>
<evidence type="ECO:0000313" key="2">
    <source>
        <dbReference type="EMBL" id="KAK6974080.1"/>
    </source>
</evidence>
<protein>
    <submittedName>
        <fullName evidence="2">Uncharacterized protein</fullName>
    </submittedName>
</protein>
<sequence length="324" mass="36359">MEFDGFYDRDAAAVALDQIIRDKTERGAVEANDTSAQYLKNFSADNVVVQESNAHGRQCWRLGAMDTAGVVEDEICFRVQGIISKVDLVPGNVARCSLERVANLCQRVELIGLGSEKFVESITSVLIVQDHFRRFFAGQRVNAWNFADEDGHPRLNCTCLCLTKTDGRAVEEIPFGPGVDPLGQLAKFRTSNLAHTAENDVKYFRRAKSSKESVEGFFEAFPSVFRKGDIVEVQGSIVAFFAKNNVVKTIFQLNTLTLLDASFSKAAEVARSRAYKPSPSRQVLKRKVWYEREDPDVHNTRRRFKDLRLEESDGQSEASKDSMV</sequence>
<feature type="region of interest" description="Disordered" evidence="1">
    <location>
        <begin position="301"/>
        <end position="324"/>
    </location>
</feature>
<gene>
    <name evidence="2" type="ORF">R3P38DRAFT_3239941</name>
</gene>
<organism evidence="2 3">
    <name type="scientific">Favolaschia claudopus</name>
    <dbReference type="NCBI Taxonomy" id="2862362"/>
    <lineage>
        <taxon>Eukaryota</taxon>
        <taxon>Fungi</taxon>
        <taxon>Dikarya</taxon>
        <taxon>Basidiomycota</taxon>
        <taxon>Agaricomycotina</taxon>
        <taxon>Agaricomycetes</taxon>
        <taxon>Agaricomycetidae</taxon>
        <taxon>Agaricales</taxon>
        <taxon>Marasmiineae</taxon>
        <taxon>Mycenaceae</taxon>
        <taxon>Favolaschia</taxon>
    </lineage>
</organism>